<name>A0A087W098_ECHMU</name>
<keyword evidence="2" id="KW-1185">Reference proteome</keyword>
<proteinExistence type="predicted"/>
<gene>
    <name evidence="1" type="ORF">EmuJ_000168000</name>
</gene>
<organism evidence="1 2">
    <name type="scientific">Echinococcus multilocularis</name>
    <name type="common">Fox tapeworm</name>
    <dbReference type="NCBI Taxonomy" id="6211"/>
    <lineage>
        <taxon>Eukaryota</taxon>
        <taxon>Metazoa</taxon>
        <taxon>Spiralia</taxon>
        <taxon>Lophotrochozoa</taxon>
        <taxon>Platyhelminthes</taxon>
        <taxon>Cestoda</taxon>
        <taxon>Eucestoda</taxon>
        <taxon>Cyclophyllidea</taxon>
        <taxon>Taeniidae</taxon>
        <taxon>Echinococcus</taxon>
    </lineage>
</organism>
<sequence>MSFEIAAVGVPLSSRLCLFRDCRNTSVLAMGIPFSSSVPQYYFFCPTTVTLDWGTTEETLKSRLERLHGSKSSSLKMEKSTKEEIIEVLGGAVLHMCLAANTALDTATAKLEKVDEAYRDSINSLVRQIKGLLTEVSRMQDDYASLKGVTVSDNECSTMYG</sequence>
<accession>A0A087W098</accession>
<reference evidence="1" key="2">
    <citation type="submission" date="2015-11" db="EMBL/GenBank/DDBJ databases">
        <authorList>
            <person name="Zhang Y."/>
            <person name="Guo Z."/>
        </authorList>
    </citation>
    <scope>NUCLEOTIDE SEQUENCE</scope>
</reference>
<dbReference type="Proteomes" id="UP000017246">
    <property type="component" value="Unassembled WGS sequence"/>
</dbReference>
<dbReference type="AlphaFoldDB" id="A0A087W098"/>
<evidence type="ECO:0000313" key="1">
    <source>
        <dbReference type="EMBL" id="CDI97872.1"/>
    </source>
</evidence>
<reference evidence="1" key="1">
    <citation type="journal article" date="2013" name="Nature">
        <title>The genomes of four tapeworm species reveal adaptations to parasitism.</title>
        <authorList>
            <person name="Tsai I.J."/>
            <person name="Zarowiecki M."/>
            <person name="Holroyd N."/>
            <person name="Garciarrubio A."/>
            <person name="Sanchez-Flores A."/>
            <person name="Brooks K.L."/>
            <person name="Tracey A."/>
            <person name="Bobes R.J."/>
            <person name="Fragoso G."/>
            <person name="Sciutto E."/>
            <person name="Aslett M."/>
            <person name="Beasley H."/>
            <person name="Bennett H.M."/>
            <person name="Cai J."/>
            <person name="Camicia F."/>
            <person name="Clark R."/>
            <person name="Cucher M."/>
            <person name="De Silva N."/>
            <person name="Day T.A."/>
            <person name="Deplazes P."/>
            <person name="Estrada K."/>
            <person name="Fernandez C."/>
            <person name="Holland P.W."/>
            <person name="Hou J."/>
            <person name="Hu S."/>
            <person name="Huckvale T."/>
            <person name="Hung S.S."/>
            <person name="Kamenetzky L."/>
            <person name="Keane J.A."/>
            <person name="Kiss F."/>
            <person name="Koziol U."/>
            <person name="Lambert O."/>
            <person name="Liu K."/>
            <person name="Luo X."/>
            <person name="Luo Y."/>
            <person name="Macchiaroli N."/>
            <person name="Nichol S."/>
            <person name="Paps J."/>
            <person name="Parkinson J."/>
            <person name="Pouchkina-Stantcheva N."/>
            <person name="Riddiford N."/>
            <person name="Rosenzvit M."/>
            <person name="Salinas G."/>
            <person name="Wasmuth J.D."/>
            <person name="Zamanian M."/>
            <person name="Zheng Y."/>
            <person name="Cai X."/>
            <person name="Soberon X."/>
            <person name="Olson P.D."/>
            <person name="Laclette J.P."/>
            <person name="Brehm K."/>
            <person name="Berriman M."/>
            <person name="Garciarrubio A."/>
            <person name="Bobes R.J."/>
            <person name="Fragoso G."/>
            <person name="Sanchez-Flores A."/>
            <person name="Estrada K."/>
            <person name="Cevallos M.A."/>
            <person name="Morett E."/>
            <person name="Gonzalez V."/>
            <person name="Portillo T."/>
            <person name="Ochoa-Leyva A."/>
            <person name="Jose M.V."/>
            <person name="Sciutto E."/>
            <person name="Landa A."/>
            <person name="Jimenez L."/>
            <person name="Valdes V."/>
            <person name="Carrero J.C."/>
            <person name="Larralde C."/>
            <person name="Morales-Montor J."/>
            <person name="Limon-Lason J."/>
            <person name="Soberon X."/>
            <person name="Laclette J.P."/>
        </authorList>
    </citation>
    <scope>NUCLEOTIDE SEQUENCE [LARGE SCALE GENOMIC DNA]</scope>
</reference>
<protein>
    <submittedName>
        <fullName evidence="1">Uncharacterized protein</fullName>
    </submittedName>
</protein>
<dbReference type="EMBL" id="LN902846">
    <property type="protein sequence ID" value="CDI97872.1"/>
    <property type="molecule type" value="Genomic_DNA"/>
</dbReference>
<evidence type="ECO:0000313" key="2">
    <source>
        <dbReference type="Proteomes" id="UP000017246"/>
    </source>
</evidence>